<gene>
    <name evidence="3" type="primary">lhgO_1</name>
    <name evidence="3" type="ORF">CLOSAC_26070</name>
</gene>
<dbReference type="InterPro" id="IPR052745">
    <property type="entry name" value="G3P_Oxidase/Oxidoreductase"/>
</dbReference>
<evidence type="ECO:0000259" key="1">
    <source>
        <dbReference type="Pfam" id="PF01266"/>
    </source>
</evidence>
<dbReference type="PANTHER" id="PTHR42720">
    <property type="entry name" value="GLYCEROL-3-PHOSPHATE DEHYDROGENASE"/>
    <property type="match status" value="1"/>
</dbReference>
<dbReference type="Pfam" id="PF04324">
    <property type="entry name" value="Fer2_BFD"/>
    <property type="match status" value="1"/>
</dbReference>
<reference evidence="3 4" key="1">
    <citation type="submission" date="2016-05" db="EMBL/GenBank/DDBJ databases">
        <title>Microbial solvent formation.</title>
        <authorList>
            <person name="Poehlein A."/>
            <person name="Montoya Solano J.D."/>
            <person name="Flitsch S."/>
            <person name="Krabben P."/>
            <person name="Duerre P."/>
            <person name="Daniel R."/>
        </authorList>
    </citation>
    <scope>NUCLEOTIDE SEQUENCE [LARGE SCALE GENOMIC DNA]</scope>
    <source>
        <strain evidence="3 4">L1-8</strain>
    </source>
</reference>
<dbReference type="InterPro" id="IPR006076">
    <property type="entry name" value="FAD-dep_OxRdtase"/>
</dbReference>
<feature type="domain" description="BFD-like [2Fe-2S]-binding" evidence="2">
    <location>
        <begin position="381"/>
        <end position="435"/>
    </location>
</feature>
<sequence>MDYDVLILGGGIVGCAVAYELSKYNINIALIEKDYDVANDVSLVNTAVVYDGSETSDYVMAKLENSGMKLIQKHCEKFNLPYKRVGALRISSNDSGNKRLDIMYNKANERGISGVHLIEDNAIYDIEPNLKIKAEKALYSENIAVISPYNLAISYAEVAADNGVNFRLEEEVIDIKNVSKGFKVTTNKNKFTCKFVVNTIPSEIFAGRYVEGKNEVINKKMNYILFNENLDNYINSVIINDIDEDAFVINIPTASKENLIGIKGYDFLSLEDGLQLSKSILQDVKKEVVMNIFTETYSKGNTLIDDNKIQDGYIKVTGSHYSKITIAPAIAEKIEESLKTNMNITKKRDYVDKNREMYTFKNMSKEQRNEIIALDSRYGNIICSCNNVTEGEIIDCIRRPLGARTVEGVKRRTGIGLGSCNGSYCKMKIIKILAREMNKSPLSIVYDSMDSKVLVSRIKEFNEI</sequence>
<accession>A0A1S8N3Q3</accession>
<dbReference type="GO" id="GO:0003973">
    <property type="term" value="F:(S)-2-hydroxy-acid oxidase activity"/>
    <property type="evidence" value="ECO:0007669"/>
    <property type="project" value="UniProtKB-EC"/>
</dbReference>
<dbReference type="InterPro" id="IPR007419">
    <property type="entry name" value="BFD-like_2Fe2S-bd_dom"/>
</dbReference>
<evidence type="ECO:0000313" key="4">
    <source>
        <dbReference type="Proteomes" id="UP000191154"/>
    </source>
</evidence>
<dbReference type="SUPFAM" id="SSF51905">
    <property type="entry name" value="FAD/NAD(P)-binding domain"/>
    <property type="match status" value="1"/>
</dbReference>
<dbReference type="InterPro" id="IPR041854">
    <property type="entry name" value="BFD-like_2Fe2S-bd_dom_sf"/>
</dbReference>
<dbReference type="Pfam" id="PF01266">
    <property type="entry name" value="DAO"/>
    <property type="match status" value="1"/>
</dbReference>
<dbReference type="STRING" id="169679.CSACC_00150"/>
<dbReference type="Gene3D" id="3.50.50.60">
    <property type="entry name" value="FAD/NAD(P)-binding domain"/>
    <property type="match status" value="1"/>
</dbReference>
<dbReference type="InterPro" id="IPR036188">
    <property type="entry name" value="FAD/NAD-bd_sf"/>
</dbReference>
<evidence type="ECO:0000259" key="2">
    <source>
        <dbReference type="Pfam" id="PF04324"/>
    </source>
</evidence>
<comment type="caution">
    <text evidence="3">The sequence shown here is derived from an EMBL/GenBank/DDBJ whole genome shotgun (WGS) entry which is preliminary data.</text>
</comment>
<dbReference type="Gene3D" id="3.30.9.10">
    <property type="entry name" value="D-Amino Acid Oxidase, subunit A, domain 2"/>
    <property type="match status" value="1"/>
</dbReference>
<keyword evidence="3" id="KW-0560">Oxidoreductase</keyword>
<name>A0A1S8N3Q3_CLOSA</name>
<dbReference type="PANTHER" id="PTHR42720:SF1">
    <property type="entry name" value="GLYCEROL 3-PHOSPHATE OXIDASE"/>
    <property type="match status" value="1"/>
</dbReference>
<dbReference type="Gene3D" id="1.10.10.1100">
    <property type="entry name" value="BFD-like [2Fe-2S]-binding domain"/>
    <property type="match status" value="1"/>
</dbReference>
<evidence type="ECO:0000313" key="3">
    <source>
        <dbReference type="EMBL" id="OOM11067.1"/>
    </source>
</evidence>
<proteinExistence type="predicted"/>
<dbReference type="RefSeq" id="WP_077865788.1">
    <property type="nucleotide sequence ID" value="NZ_LZYZ01000005.1"/>
</dbReference>
<organism evidence="3 4">
    <name type="scientific">Clostridium saccharobutylicum</name>
    <dbReference type="NCBI Taxonomy" id="169679"/>
    <lineage>
        <taxon>Bacteria</taxon>
        <taxon>Bacillati</taxon>
        <taxon>Bacillota</taxon>
        <taxon>Clostridia</taxon>
        <taxon>Eubacteriales</taxon>
        <taxon>Clostridiaceae</taxon>
        <taxon>Clostridium</taxon>
    </lineage>
</organism>
<protein>
    <submittedName>
        <fullName evidence="3">L-2-hydroxyglutarate oxidase LhgO</fullName>
        <ecNumber evidence="3">1.1.3.15</ecNumber>
    </submittedName>
</protein>
<dbReference type="CDD" id="cd19946">
    <property type="entry name" value="GlpA-like_Fer2_BFD-like"/>
    <property type="match status" value="1"/>
</dbReference>
<dbReference type="Proteomes" id="UP000191154">
    <property type="component" value="Unassembled WGS sequence"/>
</dbReference>
<dbReference type="EC" id="1.1.3.15" evidence="3"/>
<feature type="domain" description="FAD dependent oxidoreductase" evidence="1">
    <location>
        <begin position="4"/>
        <end position="332"/>
    </location>
</feature>
<dbReference type="EMBL" id="LZYZ01000005">
    <property type="protein sequence ID" value="OOM11067.1"/>
    <property type="molecule type" value="Genomic_DNA"/>
</dbReference>
<dbReference type="AlphaFoldDB" id="A0A1S8N3Q3"/>